<dbReference type="Proteomes" id="UP000004750">
    <property type="component" value="Unassembled WGS sequence"/>
</dbReference>
<name>G9ZF84_9GAMM</name>
<organism evidence="1 2">
    <name type="scientific">Cardiobacterium valvarum F0432</name>
    <dbReference type="NCBI Taxonomy" id="797473"/>
    <lineage>
        <taxon>Bacteria</taxon>
        <taxon>Pseudomonadati</taxon>
        <taxon>Pseudomonadota</taxon>
        <taxon>Gammaproteobacteria</taxon>
        <taxon>Cardiobacteriales</taxon>
        <taxon>Cardiobacteriaceae</taxon>
        <taxon>Cardiobacterium</taxon>
    </lineage>
</organism>
<reference evidence="1 2" key="1">
    <citation type="submission" date="2011-08" db="EMBL/GenBank/DDBJ databases">
        <authorList>
            <person name="Weinstock G."/>
            <person name="Sodergren E."/>
            <person name="Clifton S."/>
            <person name="Fulton L."/>
            <person name="Fulton B."/>
            <person name="Courtney L."/>
            <person name="Fronick C."/>
            <person name="Harrison M."/>
            <person name="Strong C."/>
            <person name="Farmer C."/>
            <person name="Delahaunty K."/>
            <person name="Markovic C."/>
            <person name="Hall O."/>
            <person name="Minx P."/>
            <person name="Tomlinson C."/>
            <person name="Mitreva M."/>
            <person name="Hou S."/>
            <person name="Chen J."/>
            <person name="Wollam A."/>
            <person name="Pepin K.H."/>
            <person name="Johnson M."/>
            <person name="Bhonagiri V."/>
            <person name="Zhang X."/>
            <person name="Suruliraj S."/>
            <person name="Warren W."/>
            <person name="Chinwalla A."/>
            <person name="Mardis E.R."/>
            <person name="Wilson R.K."/>
        </authorList>
    </citation>
    <scope>NUCLEOTIDE SEQUENCE [LARGE SCALE GENOMIC DNA]</scope>
    <source>
        <strain evidence="1 2">F0432</strain>
    </source>
</reference>
<protein>
    <submittedName>
        <fullName evidence="1">Uncharacterized protein</fullName>
    </submittedName>
</protein>
<accession>G9ZF84</accession>
<evidence type="ECO:0000313" key="1">
    <source>
        <dbReference type="EMBL" id="EHM54138.1"/>
    </source>
</evidence>
<comment type="caution">
    <text evidence="1">The sequence shown here is derived from an EMBL/GenBank/DDBJ whole genome shotgun (WGS) entry which is preliminary data.</text>
</comment>
<dbReference type="EMBL" id="AGCM01000076">
    <property type="protein sequence ID" value="EHM54138.1"/>
    <property type="molecule type" value="Genomic_DNA"/>
</dbReference>
<gene>
    <name evidence="1" type="ORF">HMPREF9080_01386</name>
</gene>
<dbReference type="HOGENOM" id="CLU_2714966_0_0_6"/>
<dbReference type="AlphaFoldDB" id="G9ZF84"/>
<evidence type="ECO:0000313" key="2">
    <source>
        <dbReference type="Proteomes" id="UP000004750"/>
    </source>
</evidence>
<proteinExistence type="predicted"/>
<dbReference type="STRING" id="797473.HMPREF9080_01386"/>
<sequence>MVRVVTGGGVEFAVAVGEFERDLVAGGVATGDDLRDDACLLRLGKDTVEMRQEAGACKVAADVDELHRRISR</sequence>